<evidence type="ECO:0000256" key="13">
    <source>
        <dbReference type="ARBA" id="ARBA00022692"/>
    </source>
</evidence>
<sequence length="833" mass="90467">MARTSIRPGHFQEPACSFDKRCGAGATAGGAITLVYNGPRIRRPAIEETQVLSNLPSWLNRRNAAIAAIATLGASVLAALLLLAYLFLIVRPRLPELDAVIDYKPKIPLRVYTADKVLIGEFGEEHRDFVPVAQMPDMMKKAVLAIEDTRFYEHGGVDWLRVPGSVKANLSGSFRQGGSTISMQVARNFYLTREKVISRKLNEVMLAYKIEDALTKDQILELYMNQIYLGQRTFGFGAAAQTYFDKPLKDLSVAEIAMLAGLPKNPARHNPITNFKRATLRQQVVLRRLLDVGYITEAQYRKARAEKLRISSKGQDFATHAEYVAELARQAAVAEYQEAAYTRGIVVRTTILSADQEAAYQAVRRNVIAYDQRHGYRGPEAFVALPDDEAEREEEIDRALSAQITSDGLVAAVVLSASPRAVRAEMADGTEVTITGDGLKLATAALSAKAKESLRIRPGAVIRVTRAGKKGWAITQVPKVAAAFASIDPATGAYRAMVGGFDYNVQKLNHVTQAWRQPGSAIKPFVYAAAVEKGYGPATLIDDVPLELPGGANGEPWRPQNDDFVFDGPISMRISLAKSKNVPSVRILRAITVPYAHEFLGRFGLDRSKHPANLTMALGTGAVTPAQMASAYAVFANGGYRVQPWLIASIEDADGKVLRAAQRPAQPDDSARVLDPRNAFIMDSMLHEVARTGTGAAAVQRIGRPDIAGKTGTTSDAFDGWFGGYGGGIVAVAWMGYDEPKSLGGREFGSTLALPIWIDYMRSALAGRPIVERPVPEGVVQVNDDWMLEEYANDPAVRTIDIDPAALEGVEPAEPVEGAEPAPLEAPPSPYVN</sequence>
<keyword evidence="7" id="KW-1003">Cell membrane</keyword>
<evidence type="ECO:0000256" key="25">
    <source>
        <dbReference type="ARBA" id="ARBA00049902"/>
    </source>
</evidence>
<evidence type="ECO:0000256" key="26">
    <source>
        <dbReference type="SAM" id="MobiDB-lite"/>
    </source>
</evidence>
<organism evidence="31 32">
    <name type="scientific">Pseudoduganella albidiflava</name>
    <dbReference type="NCBI Taxonomy" id="321983"/>
    <lineage>
        <taxon>Bacteria</taxon>
        <taxon>Pseudomonadati</taxon>
        <taxon>Pseudomonadota</taxon>
        <taxon>Betaproteobacteria</taxon>
        <taxon>Burkholderiales</taxon>
        <taxon>Oxalobacteraceae</taxon>
        <taxon>Telluria group</taxon>
        <taxon>Pseudoduganella</taxon>
    </lineage>
</organism>
<dbReference type="EC" id="2.4.99.28" evidence="24"/>
<comment type="catalytic activity">
    <reaction evidence="25">
        <text>[GlcNAc-(1-&gt;4)-Mur2Ac(oyl-L-Ala-gamma-D-Glu-L-Lys-D-Ala-D-Ala)](n)-di-trans,octa-cis-undecaprenyl diphosphate + beta-D-GlcNAc-(1-&gt;4)-Mur2Ac(oyl-L-Ala-gamma-D-Glu-L-Lys-D-Ala-D-Ala)-di-trans,octa-cis-undecaprenyl diphosphate = [GlcNAc-(1-&gt;4)-Mur2Ac(oyl-L-Ala-gamma-D-Glu-L-Lys-D-Ala-D-Ala)](n+1)-di-trans,octa-cis-undecaprenyl diphosphate + di-trans,octa-cis-undecaprenyl diphosphate + H(+)</text>
        <dbReference type="Rhea" id="RHEA:23708"/>
        <dbReference type="Rhea" id="RHEA-COMP:9602"/>
        <dbReference type="Rhea" id="RHEA-COMP:9603"/>
        <dbReference type="ChEBI" id="CHEBI:15378"/>
        <dbReference type="ChEBI" id="CHEBI:58405"/>
        <dbReference type="ChEBI" id="CHEBI:60033"/>
        <dbReference type="ChEBI" id="CHEBI:78435"/>
        <dbReference type="EC" id="2.4.99.28"/>
    </reaction>
</comment>
<keyword evidence="32" id="KW-1185">Reference proteome</keyword>
<evidence type="ECO:0000256" key="16">
    <source>
        <dbReference type="ARBA" id="ARBA00022968"/>
    </source>
</evidence>
<feature type="domain" description="Penicillin-binding protein transpeptidase" evidence="28">
    <location>
        <begin position="486"/>
        <end position="717"/>
    </location>
</feature>
<dbReference type="EC" id="3.4.16.4" evidence="5"/>
<evidence type="ECO:0000256" key="15">
    <source>
        <dbReference type="ARBA" id="ARBA00022960"/>
    </source>
</evidence>
<dbReference type="InterPro" id="IPR023346">
    <property type="entry name" value="Lysozyme-like_dom_sf"/>
</dbReference>
<gene>
    <name evidence="31" type="ORF">EYF70_14200</name>
</gene>
<evidence type="ECO:0000256" key="6">
    <source>
        <dbReference type="ARBA" id="ARBA00018638"/>
    </source>
</evidence>
<evidence type="ECO:0000256" key="18">
    <source>
        <dbReference type="ARBA" id="ARBA00022989"/>
    </source>
</evidence>
<evidence type="ECO:0000256" key="22">
    <source>
        <dbReference type="ARBA" id="ARBA00023316"/>
    </source>
</evidence>
<comment type="subcellular location">
    <subcellularLocation>
        <location evidence="1">Cell inner membrane</location>
        <topology evidence="1">Single-pass type II membrane protein</topology>
    </subcellularLocation>
</comment>
<evidence type="ECO:0000256" key="4">
    <source>
        <dbReference type="ARBA" id="ARBA00007739"/>
    </source>
</evidence>
<feature type="compositionally biased region" description="Pro residues" evidence="26">
    <location>
        <begin position="824"/>
        <end position="833"/>
    </location>
</feature>
<evidence type="ECO:0000259" key="29">
    <source>
        <dbReference type="Pfam" id="PF00912"/>
    </source>
</evidence>
<dbReference type="Gene3D" id="1.10.3810.10">
    <property type="entry name" value="Biosynthetic peptidoglycan transglycosylase-like"/>
    <property type="match status" value="1"/>
</dbReference>
<dbReference type="InterPro" id="IPR001264">
    <property type="entry name" value="Glyco_trans_51"/>
</dbReference>
<feature type="compositionally biased region" description="Low complexity" evidence="26">
    <location>
        <begin position="806"/>
        <end position="823"/>
    </location>
</feature>
<dbReference type="Gene3D" id="3.40.710.10">
    <property type="entry name" value="DD-peptidase/beta-lactamase superfamily"/>
    <property type="match status" value="2"/>
</dbReference>
<comment type="similarity">
    <text evidence="3">In the C-terminal section; belongs to the transpeptidase family.</text>
</comment>
<dbReference type="NCBIfam" id="TIGR02074">
    <property type="entry name" value="PBP_1a_fam"/>
    <property type="match status" value="1"/>
</dbReference>
<evidence type="ECO:0000256" key="3">
    <source>
        <dbReference type="ARBA" id="ARBA00007090"/>
    </source>
</evidence>
<keyword evidence="22" id="KW-0961">Cell wall biogenesis/degradation</keyword>
<dbReference type="InterPro" id="IPR036950">
    <property type="entry name" value="PBP_transglycosylase"/>
</dbReference>
<evidence type="ECO:0000256" key="23">
    <source>
        <dbReference type="ARBA" id="ARBA00034000"/>
    </source>
</evidence>
<comment type="similarity">
    <text evidence="4">In the N-terminal section; belongs to the glycosyltransferase 51 family.</text>
</comment>
<evidence type="ECO:0000256" key="19">
    <source>
        <dbReference type="ARBA" id="ARBA00023136"/>
    </source>
</evidence>
<keyword evidence="18 27" id="KW-1133">Transmembrane helix</keyword>
<evidence type="ECO:0000256" key="2">
    <source>
        <dbReference type="ARBA" id="ARBA00004752"/>
    </source>
</evidence>
<evidence type="ECO:0000313" key="32">
    <source>
        <dbReference type="Proteomes" id="UP000292307"/>
    </source>
</evidence>
<keyword evidence="15" id="KW-0133">Cell shape</keyword>
<dbReference type="SUPFAM" id="SSF56601">
    <property type="entry name" value="beta-lactamase/transpeptidase-like"/>
    <property type="match status" value="1"/>
</dbReference>
<dbReference type="Pfam" id="PF17092">
    <property type="entry name" value="PCB_OB"/>
    <property type="match status" value="1"/>
</dbReference>
<dbReference type="PANTHER" id="PTHR32282:SF27">
    <property type="entry name" value="PENICILLIN-BINDING PROTEIN 1A"/>
    <property type="match status" value="1"/>
</dbReference>
<keyword evidence="21" id="KW-0511">Multifunctional enzyme</keyword>
<dbReference type="SUPFAM" id="SSF53955">
    <property type="entry name" value="Lysozyme-like"/>
    <property type="match status" value="1"/>
</dbReference>
<keyword evidence="11" id="KW-0328">Glycosyltransferase</keyword>
<keyword evidence="20" id="KW-0046">Antibiotic resistance</keyword>
<evidence type="ECO:0000256" key="10">
    <source>
        <dbReference type="ARBA" id="ARBA00022670"/>
    </source>
</evidence>
<evidence type="ECO:0000256" key="7">
    <source>
        <dbReference type="ARBA" id="ARBA00022475"/>
    </source>
</evidence>
<feature type="domain" description="Glycosyl transferase family 51" evidence="29">
    <location>
        <begin position="118"/>
        <end position="289"/>
    </location>
</feature>
<protein>
    <recommendedName>
        <fullName evidence="6">Penicillin-binding protein 1A</fullName>
        <ecNumber evidence="24">2.4.99.28</ecNumber>
        <ecNumber evidence="5">3.4.16.4</ecNumber>
    </recommendedName>
</protein>
<keyword evidence="9" id="KW-0121">Carboxypeptidase</keyword>
<proteinExistence type="inferred from homology"/>
<keyword evidence="14" id="KW-0378">Hydrolase</keyword>
<evidence type="ECO:0000256" key="24">
    <source>
        <dbReference type="ARBA" id="ARBA00044770"/>
    </source>
</evidence>
<dbReference type="InterPro" id="IPR031376">
    <property type="entry name" value="PCB_OB"/>
</dbReference>
<dbReference type="PANTHER" id="PTHR32282">
    <property type="entry name" value="BINDING PROTEIN TRANSPEPTIDASE, PUTATIVE-RELATED"/>
    <property type="match status" value="1"/>
</dbReference>
<dbReference type="Proteomes" id="UP000292307">
    <property type="component" value="Chromosome"/>
</dbReference>
<evidence type="ECO:0000256" key="14">
    <source>
        <dbReference type="ARBA" id="ARBA00022801"/>
    </source>
</evidence>
<evidence type="ECO:0000256" key="20">
    <source>
        <dbReference type="ARBA" id="ARBA00023251"/>
    </source>
</evidence>
<keyword evidence="13 27" id="KW-0812">Transmembrane</keyword>
<evidence type="ECO:0000256" key="11">
    <source>
        <dbReference type="ARBA" id="ARBA00022676"/>
    </source>
</evidence>
<keyword evidence="8" id="KW-0997">Cell inner membrane</keyword>
<comment type="pathway">
    <text evidence="2">Cell wall biogenesis; peptidoglycan biosynthesis.</text>
</comment>
<evidence type="ECO:0000256" key="5">
    <source>
        <dbReference type="ARBA" id="ARBA00012448"/>
    </source>
</evidence>
<keyword evidence="19 27" id="KW-0472">Membrane</keyword>
<dbReference type="InterPro" id="IPR012338">
    <property type="entry name" value="Beta-lactam/transpept-like"/>
</dbReference>
<dbReference type="Pfam" id="PF00912">
    <property type="entry name" value="Transgly"/>
    <property type="match status" value="1"/>
</dbReference>
<evidence type="ECO:0000256" key="17">
    <source>
        <dbReference type="ARBA" id="ARBA00022984"/>
    </source>
</evidence>
<comment type="catalytic activity">
    <reaction evidence="23">
        <text>Preferential cleavage: (Ac)2-L-Lys-D-Ala-|-D-Ala. Also transpeptidation of peptidyl-alanyl moieties that are N-acyl substituents of D-alanine.</text>
        <dbReference type="EC" id="3.4.16.4"/>
    </reaction>
</comment>
<evidence type="ECO:0000256" key="9">
    <source>
        <dbReference type="ARBA" id="ARBA00022645"/>
    </source>
</evidence>
<evidence type="ECO:0000256" key="12">
    <source>
        <dbReference type="ARBA" id="ARBA00022679"/>
    </source>
</evidence>
<keyword evidence="10" id="KW-0645">Protease</keyword>
<name>A0ABX5RTD3_9BURK</name>
<keyword evidence="17" id="KW-0573">Peptidoglycan synthesis</keyword>
<feature type="transmembrane region" description="Helical" evidence="27">
    <location>
        <begin position="64"/>
        <end position="88"/>
    </location>
</feature>
<evidence type="ECO:0000256" key="21">
    <source>
        <dbReference type="ARBA" id="ARBA00023268"/>
    </source>
</evidence>
<evidence type="ECO:0000256" key="27">
    <source>
        <dbReference type="SAM" id="Phobius"/>
    </source>
</evidence>
<evidence type="ECO:0000256" key="8">
    <source>
        <dbReference type="ARBA" id="ARBA00022519"/>
    </source>
</evidence>
<feature type="domain" description="Penicillin-binding protein OB-like" evidence="30">
    <location>
        <begin position="376"/>
        <end position="480"/>
    </location>
</feature>
<evidence type="ECO:0000259" key="28">
    <source>
        <dbReference type="Pfam" id="PF00905"/>
    </source>
</evidence>
<dbReference type="InterPro" id="IPR050396">
    <property type="entry name" value="Glycosyltr_51/Transpeptidase"/>
</dbReference>
<accession>A0ABX5RTD3</accession>
<feature type="region of interest" description="Disordered" evidence="26">
    <location>
        <begin position="806"/>
        <end position="833"/>
    </location>
</feature>
<reference evidence="31 32" key="1">
    <citation type="submission" date="2019-02" db="EMBL/GenBank/DDBJ databases">
        <title>Draft Genome Sequences of Six Type Strains of the Genus Massilia.</title>
        <authorList>
            <person name="Miess H."/>
            <person name="Frediansyhah A."/>
            <person name="Gross H."/>
        </authorList>
    </citation>
    <scope>NUCLEOTIDE SEQUENCE [LARGE SCALE GENOMIC DNA]</scope>
    <source>
        <strain evidence="31 32">DSM 17472</strain>
    </source>
</reference>
<evidence type="ECO:0000313" key="31">
    <source>
        <dbReference type="EMBL" id="QBI01875.1"/>
    </source>
</evidence>
<dbReference type="Pfam" id="PF00905">
    <property type="entry name" value="Transpeptidase"/>
    <property type="match status" value="1"/>
</dbReference>
<evidence type="ECO:0000256" key="1">
    <source>
        <dbReference type="ARBA" id="ARBA00004249"/>
    </source>
</evidence>
<evidence type="ECO:0000259" key="30">
    <source>
        <dbReference type="Pfam" id="PF17092"/>
    </source>
</evidence>
<dbReference type="EMBL" id="CP036401">
    <property type="protein sequence ID" value="QBI01875.1"/>
    <property type="molecule type" value="Genomic_DNA"/>
</dbReference>
<keyword evidence="12" id="KW-0808">Transferase</keyword>
<dbReference type="InterPro" id="IPR001460">
    <property type="entry name" value="PCN-bd_Tpept"/>
</dbReference>
<keyword evidence="16" id="KW-0735">Signal-anchor</keyword>